<dbReference type="SUPFAM" id="SSF53335">
    <property type="entry name" value="S-adenosyl-L-methionine-dependent methyltransferases"/>
    <property type="match status" value="1"/>
</dbReference>
<dbReference type="InterPro" id="IPR029063">
    <property type="entry name" value="SAM-dependent_MTases_sf"/>
</dbReference>
<dbReference type="InterPro" id="IPR043151">
    <property type="entry name" value="BAH_sf"/>
</dbReference>
<evidence type="ECO:0000256" key="8">
    <source>
        <dbReference type="PROSITE-ProRule" id="PRU01016"/>
    </source>
</evidence>
<evidence type="ECO:0000256" key="7">
    <source>
        <dbReference type="ARBA" id="ARBA00023242"/>
    </source>
</evidence>
<keyword evidence="12" id="KW-1185">Reference proteome</keyword>
<dbReference type="Proteomes" id="UP000076874">
    <property type="component" value="Unassembled WGS sequence"/>
</dbReference>
<dbReference type="GO" id="GO:0032259">
    <property type="term" value="P:methylation"/>
    <property type="evidence" value="ECO:0007669"/>
    <property type="project" value="UniProtKB-KW"/>
</dbReference>
<reference evidence="11 12" key="1">
    <citation type="journal article" date="2016" name="Genome Biol. Evol.">
        <title>Divergent and convergent evolution of fungal pathogenicity.</title>
        <authorList>
            <person name="Shang Y."/>
            <person name="Xiao G."/>
            <person name="Zheng P."/>
            <person name="Cen K."/>
            <person name="Zhan S."/>
            <person name="Wang C."/>
        </authorList>
    </citation>
    <scope>NUCLEOTIDE SEQUENCE [LARGE SCALE GENOMIC DNA]</scope>
    <source>
        <strain evidence="11 12">RCEF 264</strain>
    </source>
</reference>
<name>A0A167X9V9_9HYPO</name>
<dbReference type="InterPro" id="IPR001025">
    <property type="entry name" value="BAH_dom"/>
</dbReference>
<dbReference type="Gene3D" id="3.40.50.150">
    <property type="entry name" value="Vaccinia Virus protein VP39"/>
    <property type="match status" value="1"/>
</dbReference>
<dbReference type="PROSITE" id="PS00094">
    <property type="entry name" value="C5_MTASE_1"/>
    <property type="match status" value="1"/>
</dbReference>
<keyword evidence="3 8" id="KW-0489">Methyltransferase</keyword>
<keyword evidence="4 8" id="KW-0808">Transferase</keyword>
<dbReference type="PRINTS" id="PR00105">
    <property type="entry name" value="C5METTRFRASE"/>
</dbReference>
<feature type="compositionally biased region" description="Low complexity" evidence="9">
    <location>
        <begin position="1302"/>
        <end position="1315"/>
    </location>
</feature>
<feature type="compositionally biased region" description="Acidic residues" evidence="9">
    <location>
        <begin position="1"/>
        <end position="18"/>
    </location>
</feature>
<evidence type="ECO:0000259" key="10">
    <source>
        <dbReference type="PROSITE" id="PS51038"/>
    </source>
</evidence>
<keyword evidence="7" id="KW-0539">Nucleus</keyword>
<evidence type="ECO:0000256" key="1">
    <source>
        <dbReference type="ARBA" id="ARBA00004123"/>
    </source>
</evidence>
<keyword evidence="6" id="KW-0238">DNA-binding</keyword>
<feature type="domain" description="BAH" evidence="10">
    <location>
        <begin position="486"/>
        <end position="617"/>
    </location>
</feature>
<protein>
    <recommendedName>
        <fullName evidence="2">DNA (cytosine-5-)-methyltransferase</fullName>
        <ecNumber evidence="2">2.1.1.37</ecNumber>
    </recommendedName>
</protein>
<feature type="compositionally biased region" description="Low complexity" evidence="9">
    <location>
        <begin position="643"/>
        <end position="656"/>
    </location>
</feature>
<evidence type="ECO:0000313" key="12">
    <source>
        <dbReference type="Proteomes" id="UP000076874"/>
    </source>
</evidence>
<dbReference type="EC" id="2.1.1.37" evidence="2"/>
<feature type="region of interest" description="Disordered" evidence="9">
    <location>
        <begin position="635"/>
        <end position="661"/>
    </location>
</feature>
<evidence type="ECO:0000256" key="3">
    <source>
        <dbReference type="ARBA" id="ARBA00022603"/>
    </source>
</evidence>
<dbReference type="InterPro" id="IPR057215">
    <property type="entry name" value="DUF7893"/>
</dbReference>
<dbReference type="GO" id="GO:0044027">
    <property type="term" value="P:negative regulation of gene expression via chromosomal CpG island methylation"/>
    <property type="evidence" value="ECO:0007669"/>
    <property type="project" value="TreeGrafter"/>
</dbReference>
<feature type="region of interest" description="Disordered" evidence="9">
    <location>
        <begin position="1302"/>
        <end position="1357"/>
    </location>
</feature>
<comment type="caution">
    <text evidence="11">The sequence shown here is derived from an EMBL/GenBank/DDBJ whole genome shotgun (WGS) entry which is preliminary data.</text>
</comment>
<dbReference type="Pfam" id="PF25423">
    <property type="entry name" value="DUF7893"/>
    <property type="match status" value="1"/>
</dbReference>
<proteinExistence type="inferred from homology"/>
<evidence type="ECO:0000313" key="11">
    <source>
        <dbReference type="EMBL" id="OAA64705.1"/>
    </source>
</evidence>
<sequence>MPPIYSDDELSESSADELGDTKGVFERAALSSTIADDRNKTLRPLQDEDVSTSSDELLPRQEGDEEDEDASSEGTIMDDHTAVGRDGSSLRDSSGNTAGLAVRSSTVSRTGSTSSGTQRCELTVELPVSTMVNPRSSASNYRPPLPVNAERDAVSELVPLAKPVRGNADDSEGGAGESYVYLELDDFEIYVEAADLRSRLRPLQHLAAGKSKHDVMYFDGVLRVGTTRLYVQRVPFSEAPVDRYGTMYATVRGHVSIRSRLNERRPIYYRLGRPSATYARFYAPYLWVADLGKHFVDYCEDMTDPPRQQDVCIAHFKAHFAKWLHRTHPRSAVVKAWHGQYGRDDFRSAVVAHGDYLWKEASVLLGFRKASNLGFFKEILFRMYKTHEAKIPAGCPCNKKGEPLVPLPTVVTPYMYSLFCHMAIGPFLQKMPGKRAPERIDASVILPQRRTPFWTGPPPTPQSSFTSSPPLLATASATLRPSNGKRKIQPGDLISTMPDDSATGSKWWAEKEQDAYWYALVHKVSEPKGRQFGSSRVLDVVWLYRPEHTPCRQTRYPWSNELFLSDHCTCDESGCNVLESEVVAVHSVEWFGGPDTKADFFVRQTYLASECSYVQLRPEHVFCDRSRAEEKQSAFAGGMGLRNNSNSNGKGNDNNSAHTLGSSRDFMVGDTVLAILAKDDHNSEPFEIDAFVTKAKADPKRAPTKMVRLRRLLRRQRVDKAAATAAPNEVVYTQQFVTLPVSRIVGHCLVRAFRSGAKIPTPYDRGGTGNVFFMTHKQTTETVSGDVTGLDSGGNDNNSDVVRSTDGDYQYVPLAATDRLSLRQGFDPAAPCPRLRAMELFCGCGNLGRGLEESGAIQTRYANDIWSAAMHTFMANVSSADAVEPFVGSADVYLEHAIQGTYSHAVPAPGEVDFISGGSPCQGFSTLTTDKANPKQFKNRSMVASFASFVDLYRPKYGMLENVLEFITKDFKANHKPSYVRKTGHSSDGTREDIFGQLVSSLLGLGYQLRIVLGNAWSHGAPQQRQRVFLVFAAPGFRLPEPPLPSHGSPPGVRARKMIGSLSNGKWIASPSDEPTAFPFVSAGAATADLQTPAGTIDDGLVDICVRYPDHRVTLTMADSVRHKIAAIPTQPYGTGLARARKGLTGAVRALFTETELAKESLRAYKRADPRRPFYTVRTTCAVADGRSSGDLHWREPRPLSVLEVRRAQGMPDHEVLLFATARDQWKMVGNAVSRHMALALGLSLRQAWLGTLYDDLGDVGSDSVRWSSGMLGKATRNNVGPHSPVVLTTKTTTTTTRLTTTETTTKTITTTTTTASDSLRRTSSSPTATTGVSSSSPPPSFLPPSSSRAPSTSLPFKQNSAFQTNMQQTATTATSAVETFTAVTPSAPVSSVLAATTVHQEDADDQLATVPKRKRSESVDMVGKWPRRDSEDGGFQPRRQATEVIVID</sequence>
<dbReference type="Gene3D" id="2.30.30.490">
    <property type="match status" value="2"/>
</dbReference>
<dbReference type="GO" id="GO:0003886">
    <property type="term" value="F:DNA (cytosine-5-)-methyltransferase activity"/>
    <property type="evidence" value="ECO:0007669"/>
    <property type="project" value="UniProtKB-EC"/>
</dbReference>
<feature type="domain" description="BAH" evidence="10">
    <location>
        <begin position="664"/>
        <end position="789"/>
    </location>
</feature>
<feature type="compositionally biased region" description="Low complexity" evidence="9">
    <location>
        <begin position="102"/>
        <end position="117"/>
    </location>
</feature>
<organism evidence="11 12">
    <name type="scientific">Niveomyces insectorum RCEF 264</name>
    <dbReference type="NCBI Taxonomy" id="1081102"/>
    <lineage>
        <taxon>Eukaryota</taxon>
        <taxon>Fungi</taxon>
        <taxon>Dikarya</taxon>
        <taxon>Ascomycota</taxon>
        <taxon>Pezizomycotina</taxon>
        <taxon>Sordariomycetes</taxon>
        <taxon>Hypocreomycetidae</taxon>
        <taxon>Hypocreales</taxon>
        <taxon>Cordycipitaceae</taxon>
        <taxon>Niveomyces</taxon>
    </lineage>
</organism>
<dbReference type="STRING" id="1081102.A0A167X9V9"/>
<dbReference type="EMBL" id="AZHD01000004">
    <property type="protein sequence ID" value="OAA64705.1"/>
    <property type="molecule type" value="Genomic_DNA"/>
</dbReference>
<feature type="region of interest" description="Disordered" evidence="9">
    <location>
        <begin position="1404"/>
        <end position="1439"/>
    </location>
</feature>
<evidence type="ECO:0000256" key="4">
    <source>
        <dbReference type="ARBA" id="ARBA00022679"/>
    </source>
</evidence>
<evidence type="ECO:0000256" key="6">
    <source>
        <dbReference type="ARBA" id="ARBA00023125"/>
    </source>
</evidence>
<gene>
    <name evidence="11" type="ORF">SPI_03352</name>
</gene>
<dbReference type="InterPro" id="IPR001525">
    <property type="entry name" value="C5_MeTfrase"/>
</dbReference>
<feature type="compositionally biased region" description="Low complexity" evidence="9">
    <location>
        <begin position="84"/>
        <end position="95"/>
    </location>
</feature>
<feature type="active site" evidence="8">
    <location>
        <position position="921"/>
    </location>
</feature>
<feature type="compositionally biased region" description="Low complexity" evidence="9">
    <location>
        <begin position="1323"/>
        <end position="1336"/>
    </location>
</feature>
<dbReference type="GO" id="GO:0003677">
    <property type="term" value="F:DNA binding"/>
    <property type="evidence" value="ECO:0007669"/>
    <property type="project" value="UniProtKB-KW"/>
</dbReference>
<keyword evidence="5 8" id="KW-0949">S-adenosyl-L-methionine</keyword>
<dbReference type="InterPro" id="IPR018117">
    <property type="entry name" value="C5_DNA_meth_AS"/>
</dbReference>
<dbReference type="Gene3D" id="3.90.120.10">
    <property type="entry name" value="DNA Methylase, subunit A, domain 2"/>
    <property type="match status" value="1"/>
</dbReference>
<evidence type="ECO:0000256" key="9">
    <source>
        <dbReference type="SAM" id="MobiDB-lite"/>
    </source>
</evidence>
<dbReference type="Pfam" id="PF00145">
    <property type="entry name" value="DNA_methylase"/>
    <property type="match status" value="1"/>
</dbReference>
<dbReference type="GO" id="GO:0005634">
    <property type="term" value="C:nucleus"/>
    <property type="evidence" value="ECO:0007669"/>
    <property type="project" value="UniProtKB-SubCell"/>
</dbReference>
<dbReference type="PROSITE" id="PS51038">
    <property type="entry name" value="BAH"/>
    <property type="match status" value="2"/>
</dbReference>
<comment type="similarity">
    <text evidence="8">Belongs to the class I-like SAM-binding methyltransferase superfamily. C5-methyltransferase family.</text>
</comment>
<feature type="region of interest" description="Disordered" evidence="9">
    <location>
        <begin position="1"/>
        <end position="121"/>
    </location>
</feature>
<evidence type="ECO:0000256" key="5">
    <source>
        <dbReference type="ARBA" id="ARBA00022691"/>
    </source>
</evidence>
<dbReference type="GO" id="GO:0003682">
    <property type="term" value="F:chromatin binding"/>
    <property type="evidence" value="ECO:0007669"/>
    <property type="project" value="InterPro"/>
</dbReference>
<evidence type="ECO:0000256" key="2">
    <source>
        <dbReference type="ARBA" id="ARBA00011975"/>
    </source>
</evidence>
<dbReference type="PROSITE" id="PS51679">
    <property type="entry name" value="SAM_MT_C5"/>
    <property type="match status" value="1"/>
</dbReference>
<dbReference type="OrthoDB" id="5376140at2759"/>
<accession>A0A167X9V9</accession>
<dbReference type="PANTHER" id="PTHR10629">
    <property type="entry name" value="CYTOSINE-SPECIFIC METHYLTRANSFERASE"/>
    <property type="match status" value="1"/>
</dbReference>
<comment type="subcellular location">
    <subcellularLocation>
        <location evidence="1">Nucleus</location>
    </subcellularLocation>
</comment>
<dbReference type="PANTHER" id="PTHR10629:SF54">
    <property type="entry name" value="DNA METHYLTRANSFERASE DIM-2"/>
    <property type="match status" value="1"/>
</dbReference>
<dbReference type="InterPro" id="IPR050390">
    <property type="entry name" value="C5-Methyltransferase"/>
</dbReference>